<protein>
    <submittedName>
        <fullName evidence="1">PerC family transcriptional regulator</fullName>
    </submittedName>
</protein>
<accession>A0ABS6DH96</accession>
<dbReference type="Proteomes" id="UP000686327">
    <property type="component" value="Unassembled WGS sequence"/>
</dbReference>
<dbReference type="InterPro" id="IPR024684">
    <property type="entry name" value="Tscrpt_act_PerC/SfV_Orf40"/>
</dbReference>
<reference evidence="1 2" key="1">
    <citation type="submission" date="2021-04" db="EMBL/GenBank/DDBJ databases">
        <authorList>
            <person name="Seiffert S.N."/>
        </authorList>
    </citation>
    <scope>NUCLEOTIDE SEQUENCE [LARGE SCALE GENOMIC DNA]</scope>
    <source>
        <strain evidence="1 2">1</strain>
    </source>
</reference>
<evidence type="ECO:0000313" key="2">
    <source>
        <dbReference type="Proteomes" id="UP000686327"/>
    </source>
</evidence>
<organism evidence="1 2">
    <name type="scientific">Cedecea davisae</name>
    <dbReference type="NCBI Taxonomy" id="158484"/>
    <lineage>
        <taxon>Bacteria</taxon>
        <taxon>Pseudomonadati</taxon>
        <taxon>Pseudomonadota</taxon>
        <taxon>Gammaproteobacteria</taxon>
        <taxon>Enterobacterales</taxon>
        <taxon>Enterobacteriaceae</taxon>
        <taxon>Cedecea</taxon>
    </lineage>
</organism>
<dbReference type="EMBL" id="JAGRYU010000019">
    <property type="protein sequence ID" value="MBU4682547.1"/>
    <property type="molecule type" value="Genomic_DNA"/>
</dbReference>
<comment type="caution">
    <text evidence="1">The sequence shown here is derived from an EMBL/GenBank/DDBJ whole genome shotgun (WGS) entry which is preliminary data.</text>
</comment>
<reference evidence="2" key="2">
    <citation type="submission" date="2023-07" db="EMBL/GenBank/DDBJ databases">
        <title>Cedecea davisae an AmpC producer and its therapeutic implications.</title>
        <authorList>
            <person name="Notter J."/>
        </authorList>
    </citation>
    <scope>NUCLEOTIDE SEQUENCE [LARGE SCALE GENOMIC DNA]</scope>
    <source>
        <strain evidence="2">1</strain>
    </source>
</reference>
<sequence>MTTSLKTKLEKYHSNYVSRRQSAIVATSPEAMRLEARARELERNGKFRLAARQWLAVFDAASGDVERARIAMRRDQCITLSNTRRFTEVGYEMAGRFIG</sequence>
<proteinExistence type="predicted"/>
<dbReference type="Pfam" id="PF06069">
    <property type="entry name" value="PerC"/>
    <property type="match status" value="1"/>
</dbReference>
<name>A0ABS6DH96_9ENTR</name>
<keyword evidence="2" id="KW-1185">Reference proteome</keyword>
<gene>
    <name evidence="1" type="ORF">KC222_11030</name>
</gene>
<evidence type="ECO:0000313" key="1">
    <source>
        <dbReference type="EMBL" id="MBU4682547.1"/>
    </source>
</evidence>
<dbReference type="RefSeq" id="WP_216375770.1">
    <property type="nucleotide sequence ID" value="NZ_JAGRYT010000022.1"/>
</dbReference>